<name>A0A1F7IBB9_9BACT</name>
<gene>
    <name evidence="5" type="ORF">A2954_02080</name>
</gene>
<organism evidence="5 6">
    <name type="scientific">Candidatus Roizmanbacteria bacterium RIFCSPLOWO2_01_FULL_37_12</name>
    <dbReference type="NCBI Taxonomy" id="1802056"/>
    <lineage>
        <taxon>Bacteria</taxon>
        <taxon>Candidatus Roizmaniibacteriota</taxon>
    </lineage>
</organism>
<evidence type="ECO:0000313" key="6">
    <source>
        <dbReference type="Proteomes" id="UP000177698"/>
    </source>
</evidence>
<dbReference type="SUPFAM" id="SSF53187">
    <property type="entry name" value="Zn-dependent exopeptidases"/>
    <property type="match status" value="1"/>
</dbReference>
<dbReference type="EMBL" id="MGAG01000021">
    <property type="protein sequence ID" value="OGK40652.1"/>
    <property type="molecule type" value="Genomic_DNA"/>
</dbReference>
<dbReference type="PANTHER" id="PTHR43270:SF8">
    <property type="entry name" value="DI- AND TRIPEPTIDASE DUG2-RELATED"/>
    <property type="match status" value="1"/>
</dbReference>
<feature type="non-terminal residue" evidence="5">
    <location>
        <position position="321"/>
    </location>
</feature>
<evidence type="ECO:0000256" key="3">
    <source>
        <dbReference type="ARBA" id="ARBA00022801"/>
    </source>
</evidence>
<dbReference type="Pfam" id="PF07687">
    <property type="entry name" value="M20_dimer"/>
    <property type="match status" value="1"/>
</dbReference>
<sequence>MDKSKVLELLSKFISIQSVSADSKRRKEITKAVDFLKNQFKEMGVDVKIIQKGQSPPLILGIYHSDHGRDLNGNRKTIGIYGHYDIQPEDPVDEWESPPFELTIKDGKLYGRGVADNKGHVIQNLTSIKHLIKVNKLKNNIVFIFEGEEEVGSDNFENYVKEAKDILSRVDVFYVTDTGMYKKNIPQIFYGLRGLVYFELEVDIGNKDLHSGIYGNRVLNPVQILAHLLAKMKDEKTNRVLIPGFYNEVRSITQDERNNFKSFARSDEEEKKTAGVYKMISLDKDQAYLSSKFYPSLDVNGIVSGHTREGAKTIIPRKATL</sequence>
<evidence type="ECO:0000313" key="5">
    <source>
        <dbReference type="EMBL" id="OGK40652.1"/>
    </source>
</evidence>
<dbReference type="GO" id="GO:0006508">
    <property type="term" value="P:proteolysis"/>
    <property type="evidence" value="ECO:0007669"/>
    <property type="project" value="UniProtKB-KW"/>
</dbReference>
<comment type="caution">
    <text evidence="5">The sequence shown here is derived from an EMBL/GenBank/DDBJ whole genome shotgun (WGS) entry which is preliminary data.</text>
</comment>
<keyword evidence="2" id="KW-0479">Metal-binding</keyword>
<evidence type="ECO:0000259" key="4">
    <source>
        <dbReference type="Pfam" id="PF07687"/>
    </source>
</evidence>
<dbReference type="GO" id="GO:0046872">
    <property type="term" value="F:metal ion binding"/>
    <property type="evidence" value="ECO:0007669"/>
    <property type="project" value="UniProtKB-KW"/>
</dbReference>
<feature type="domain" description="Peptidase M20 dimerisation" evidence="4">
    <location>
        <begin position="190"/>
        <end position="321"/>
    </location>
</feature>
<evidence type="ECO:0000256" key="1">
    <source>
        <dbReference type="ARBA" id="ARBA00022670"/>
    </source>
</evidence>
<dbReference type="STRING" id="1802056.A2954_02080"/>
<dbReference type="GO" id="GO:0008233">
    <property type="term" value="F:peptidase activity"/>
    <property type="evidence" value="ECO:0007669"/>
    <property type="project" value="UniProtKB-KW"/>
</dbReference>
<dbReference type="InterPro" id="IPR051458">
    <property type="entry name" value="Cyt/Met_Dipeptidase"/>
</dbReference>
<protein>
    <recommendedName>
        <fullName evidence="4">Peptidase M20 dimerisation domain-containing protein</fullName>
    </recommendedName>
</protein>
<evidence type="ECO:0000256" key="2">
    <source>
        <dbReference type="ARBA" id="ARBA00022723"/>
    </source>
</evidence>
<keyword evidence="3" id="KW-0378">Hydrolase</keyword>
<dbReference type="InterPro" id="IPR011650">
    <property type="entry name" value="Peptidase_M20_dimer"/>
</dbReference>
<reference evidence="5 6" key="1">
    <citation type="journal article" date="2016" name="Nat. Commun.">
        <title>Thousands of microbial genomes shed light on interconnected biogeochemical processes in an aquifer system.</title>
        <authorList>
            <person name="Anantharaman K."/>
            <person name="Brown C.T."/>
            <person name="Hug L.A."/>
            <person name="Sharon I."/>
            <person name="Castelle C.J."/>
            <person name="Probst A.J."/>
            <person name="Thomas B.C."/>
            <person name="Singh A."/>
            <person name="Wilkins M.J."/>
            <person name="Karaoz U."/>
            <person name="Brodie E.L."/>
            <person name="Williams K.H."/>
            <person name="Hubbard S.S."/>
            <person name="Banfield J.F."/>
        </authorList>
    </citation>
    <scope>NUCLEOTIDE SEQUENCE [LARGE SCALE GENOMIC DNA]</scope>
</reference>
<dbReference type="PANTHER" id="PTHR43270">
    <property type="entry name" value="BETA-ALA-HIS DIPEPTIDASE"/>
    <property type="match status" value="1"/>
</dbReference>
<keyword evidence="1" id="KW-0645">Protease</keyword>
<dbReference type="Pfam" id="PF01546">
    <property type="entry name" value="Peptidase_M20"/>
    <property type="match status" value="1"/>
</dbReference>
<dbReference type="AlphaFoldDB" id="A0A1F7IBB9"/>
<dbReference type="InterPro" id="IPR002933">
    <property type="entry name" value="Peptidase_M20"/>
</dbReference>
<dbReference type="Gene3D" id="3.40.630.10">
    <property type="entry name" value="Zn peptidases"/>
    <property type="match status" value="1"/>
</dbReference>
<dbReference type="Gene3D" id="3.30.70.360">
    <property type="match status" value="1"/>
</dbReference>
<proteinExistence type="predicted"/>
<dbReference type="Proteomes" id="UP000177698">
    <property type="component" value="Unassembled WGS sequence"/>
</dbReference>
<accession>A0A1F7IBB9</accession>